<evidence type="ECO:0000256" key="4">
    <source>
        <dbReference type="PROSITE-ProRule" id="PRU00091"/>
    </source>
</evidence>
<dbReference type="GO" id="GO:0035091">
    <property type="term" value="F:phosphatidylinositol binding"/>
    <property type="evidence" value="ECO:0007669"/>
    <property type="project" value="TreeGrafter"/>
</dbReference>
<evidence type="ECO:0000256" key="2">
    <source>
        <dbReference type="ARBA" id="ARBA00022771"/>
    </source>
</evidence>
<keyword evidence="2 4" id="KW-0863">Zinc-finger</keyword>
<feature type="domain" description="FYVE-type" evidence="5">
    <location>
        <begin position="125"/>
        <end position="191"/>
    </location>
</feature>
<dbReference type="EMBL" id="LR743591">
    <property type="protein sequence ID" value="CAA2618982.1"/>
    <property type="molecule type" value="Genomic_DNA"/>
</dbReference>
<dbReference type="InterPro" id="IPR051702">
    <property type="entry name" value="SH3_domain_YSC84-like"/>
</dbReference>
<protein>
    <recommendedName>
        <fullName evidence="5">FYVE-type domain-containing protein</fullName>
    </recommendedName>
</protein>
<dbReference type="SMART" id="SM00064">
    <property type="entry name" value="FYVE"/>
    <property type="match status" value="1"/>
</dbReference>
<keyword evidence="3" id="KW-0862">Zinc</keyword>
<name>A0A7I8ILE0_SPIIN</name>
<dbReference type="AlphaFoldDB" id="A0A7I8ILE0"/>
<dbReference type="InterPro" id="IPR017455">
    <property type="entry name" value="Znf_FYVE-rel"/>
</dbReference>
<evidence type="ECO:0000259" key="5">
    <source>
        <dbReference type="PROSITE" id="PS50178"/>
    </source>
</evidence>
<dbReference type="Pfam" id="PF04366">
    <property type="entry name" value="Ysc84"/>
    <property type="match status" value="1"/>
</dbReference>
<dbReference type="GO" id="GO:0008270">
    <property type="term" value="F:zinc ion binding"/>
    <property type="evidence" value="ECO:0007669"/>
    <property type="project" value="UniProtKB-KW"/>
</dbReference>
<evidence type="ECO:0000256" key="3">
    <source>
        <dbReference type="ARBA" id="ARBA00022833"/>
    </source>
</evidence>
<dbReference type="PROSITE" id="PS50178">
    <property type="entry name" value="ZF_FYVE"/>
    <property type="match status" value="1"/>
</dbReference>
<dbReference type="CDD" id="cd11526">
    <property type="entry name" value="SYLF_FYVE"/>
    <property type="match status" value="1"/>
</dbReference>
<dbReference type="InterPro" id="IPR000306">
    <property type="entry name" value="Znf_FYVE"/>
</dbReference>
<keyword evidence="7" id="KW-1185">Reference proteome</keyword>
<dbReference type="InterPro" id="IPR013083">
    <property type="entry name" value="Znf_RING/FYVE/PHD"/>
</dbReference>
<dbReference type="SUPFAM" id="SSF57903">
    <property type="entry name" value="FYVE/PHD zinc finger"/>
    <property type="match status" value="1"/>
</dbReference>
<dbReference type="InterPro" id="IPR011011">
    <property type="entry name" value="Znf_FYVE_PHD"/>
</dbReference>
<dbReference type="Proteomes" id="UP001189122">
    <property type="component" value="Unassembled WGS sequence"/>
</dbReference>
<sequence>MGKSKEIVSCSSFPKFDTESTIIGTGSHYCNDPGPGVWTAAEGGPYNFPHGRNFQSGYSSIEDDARPVQQNVLPEVNLENVLKGGGADSNVSFLESSKDGDSFLHSSVYAPSAPSLHEAEALKFCDYKEVLLAEPPEWLPDSHSSTCMQHHCRFCGGIFCRACTKGRCLMPVKFRQREPQRVCDNCYDRLEPLQDILIKSMSNAMQTGWLNLPIGLSMEYEIYKASNSLRSYCQVSRLDPEKSIPAAVLRGAKGLAILTVAKFGAVLTYKVGTGLVVARRSNGSWSAPSAILSVGLGWGPQRGIYQPHAFFSWAGLSAAAGPVGRVLEADLRAGDRGSGMCYTYSCSKGAFVGASLEGNMVMTRLETNARFYGDAYLATHDILLGMVEKPRAAEPLYLALDDLFTSL</sequence>
<reference evidence="6 7" key="1">
    <citation type="submission" date="2019-12" db="EMBL/GenBank/DDBJ databases">
        <authorList>
            <person name="Scholz U."/>
            <person name="Mascher M."/>
            <person name="Fiebig A."/>
        </authorList>
    </citation>
    <scope>NUCLEOTIDE SEQUENCE</scope>
</reference>
<evidence type="ECO:0000313" key="6">
    <source>
        <dbReference type="EMBL" id="CAA2618982.1"/>
    </source>
</evidence>
<dbReference type="PANTHER" id="PTHR15629:SF2">
    <property type="entry name" value="SH3 DOMAIN-CONTAINING YSC84-LIKE PROTEIN 1"/>
    <property type="match status" value="1"/>
</dbReference>
<dbReference type="Pfam" id="PF01363">
    <property type="entry name" value="FYVE"/>
    <property type="match status" value="1"/>
</dbReference>
<proteinExistence type="predicted"/>
<dbReference type="InterPro" id="IPR007461">
    <property type="entry name" value="Ysc84_actin-binding"/>
</dbReference>
<organism evidence="6">
    <name type="scientific">Spirodela intermedia</name>
    <name type="common">Intermediate duckweed</name>
    <dbReference type="NCBI Taxonomy" id="51605"/>
    <lineage>
        <taxon>Eukaryota</taxon>
        <taxon>Viridiplantae</taxon>
        <taxon>Streptophyta</taxon>
        <taxon>Embryophyta</taxon>
        <taxon>Tracheophyta</taxon>
        <taxon>Spermatophyta</taxon>
        <taxon>Magnoliopsida</taxon>
        <taxon>Liliopsida</taxon>
        <taxon>Araceae</taxon>
        <taxon>Lemnoideae</taxon>
        <taxon>Spirodela</taxon>
    </lineage>
</organism>
<evidence type="ECO:0000313" key="7">
    <source>
        <dbReference type="Proteomes" id="UP001189122"/>
    </source>
</evidence>
<gene>
    <name evidence="6" type="ORF">SI7747_04005149</name>
</gene>
<keyword evidence="1" id="KW-0479">Metal-binding</keyword>
<dbReference type="PANTHER" id="PTHR15629">
    <property type="entry name" value="SH3YL1 PROTEIN"/>
    <property type="match status" value="1"/>
</dbReference>
<evidence type="ECO:0000256" key="1">
    <source>
        <dbReference type="ARBA" id="ARBA00022723"/>
    </source>
</evidence>
<dbReference type="Gene3D" id="3.30.40.10">
    <property type="entry name" value="Zinc/RING finger domain, C3HC4 (zinc finger)"/>
    <property type="match status" value="1"/>
</dbReference>
<accession>A0A7I8ILE0</accession>
<dbReference type="EMBL" id="CACRZD030000004">
    <property type="protein sequence ID" value="CAA6658705.1"/>
    <property type="molecule type" value="Genomic_DNA"/>
</dbReference>